<evidence type="ECO:0000313" key="2">
    <source>
        <dbReference type="EMBL" id="RCV23109.1"/>
    </source>
</evidence>
<reference evidence="2" key="2">
    <citation type="submission" date="2015-07" db="EMBL/GenBank/DDBJ databases">
        <authorList>
            <person name="Noorani M."/>
        </authorList>
    </citation>
    <scope>NUCLEOTIDE SEQUENCE</scope>
    <source>
        <strain evidence="2">Yugu1</strain>
    </source>
</reference>
<feature type="region of interest" description="Disordered" evidence="1">
    <location>
        <begin position="61"/>
        <end position="105"/>
    </location>
</feature>
<reference evidence="2" key="1">
    <citation type="journal article" date="2012" name="Nat. Biotechnol.">
        <title>Reference genome sequence of the model plant Setaria.</title>
        <authorList>
            <person name="Bennetzen J.L."/>
            <person name="Schmutz J."/>
            <person name="Wang H."/>
            <person name="Percifield R."/>
            <person name="Hawkins J."/>
            <person name="Pontaroli A.C."/>
            <person name="Estep M."/>
            <person name="Feng L."/>
            <person name="Vaughn J.N."/>
            <person name="Grimwood J."/>
            <person name="Jenkins J."/>
            <person name="Barry K."/>
            <person name="Lindquist E."/>
            <person name="Hellsten U."/>
            <person name="Deshpande S."/>
            <person name="Wang X."/>
            <person name="Wu X."/>
            <person name="Mitros T."/>
            <person name="Triplett J."/>
            <person name="Yang X."/>
            <person name="Ye C.Y."/>
            <person name="Mauro-Herrera M."/>
            <person name="Wang L."/>
            <person name="Li P."/>
            <person name="Sharma M."/>
            <person name="Sharma R."/>
            <person name="Ronald P.C."/>
            <person name="Panaud O."/>
            <person name="Kellogg E.A."/>
            <person name="Brutnell T.P."/>
            <person name="Doust A.N."/>
            <person name="Tuskan G.A."/>
            <person name="Rokhsar D."/>
            <person name="Devos K.M."/>
        </authorList>
    </citation>
    <scope>NUCLEOTIDE SEQUENCE [LARGE SCALE GENOMIC DNA]</scope>
    <source>
        <strain evidence="2">Yugu1</strain>
    </source>
</reference>
<dbReference type="EMBL" id="CM003531">
    <property type="protein sequence ID" value="RCV23109.1"/>
    <property type="molecule type" value="Genomic_DNA"/>
</dbReference>
<organism evidence="2">
    <name type="scientific">Setaria italica</name>
    <name type="common">Foxtail millet</name>
    <name type="synonym">Panicum italicum</name>
    <dbReference type="NCBI Taxonomy" id="4555"/>
    <lineage>
        <taxon>Eukaryota</taxon>
        <taxon>Viridiplantae</taxon>
        <taxon>Streptophyta</taxon>
        <taxon>Embryophyta</taxon>
        <taxon>Tracheophyta</taxon>
        <taxon>Spermatophyta</taxon>
        <taxon>Magnoliopsida</taxon>
        <taxon>Liliopsida</taxon>
        <taxon>Poales</taxon>
        <taxon>Poaceae</taxon>
        <taxon>PACMAD clade</taxon>
        <taxon>Panicoideae</taxon>
        <taxon>Panicodae</taxon>
        <taxon>Paniceae</taxon>
        <taxon>Cenchrinae</taxon>
        <taxon>Setaria</taxon>
    </lineage>
</organism>
<dbReference type="AlphaFoldDB" id="A0A368QYU3"/>
<name>A0A368QYU3_SETIT</name>
<feature type="compositionally biased region" description="Basic and acidic residues" evidence="1">
    <location>
        <begin position="96"/>
        <end position="105"/>
    </location>
</feature>
<protein>
    <submittedName>
        <fullName evidence="2">Uncharacterized protein</fullName>
    </submittedName>
</protein>
<dbReference type="OrthoDB" id="10662456at2759"/>
<evidence type="ECO:0000256" key="1">
    <source>
        <dbReference type="SAM" id="MobiDB-lite"/>
    </source>
</evidence>
<gene>
    <name evidence="2" type="ORF">SETIT_4G273200v2</name>
</gene>
<accession>A0A368QYU3</accession>
<proteinExistence type="predicted"/>
<sequence>MEEESFYVTMHFDPVKGQKNIHKATEWLERKLSELDECGDKGKKKKKTPINIVKKVEEEIEVPKSATSASGGIKQKEEVPEPETSGHDPSISHASPPEKEDEEAKPPTIADRFLVFLSEFQVGGSAPLYEGVVAGMKSINLFMLHVPFSFIQQYDGELAIEIQDGYPSMKNELRQSVISYLVNHGFDKKDATVHAQLEIIALPEPKSIQKFISFVEDNEMVRPYELYNNTWDNATTPAARSMGLGYINHMFDKFDMGKCWGKGDNEWDVRNMEVRSNGKEFVINKEADEEATQDLVVHNLLKLFQIIHPRFQGKTVNRLPVFFDSLHADILSAPDPKGDRQTWNRYAKMMRSALALKAPLVRSGLVTNVYRVLSLRLLLEPSNLFALTKKLRDDWRSSARTLEPFLQVYSYRNDVSDQFARDKWENSHWDVVKYSRHFIEHVLLYLKSKSLLHDIAIVEMMISRCLERHIARSIRAIVMEYGVEGMLSTAWGCFEGSECMTMPLQILSQVSIDAVAKEGENEEDVISSEERLVIHVCGSKSGGLMVYSELGRTYNPSDDLASEESNGLPAAPIVRNLSLAGLKDFLEQKGFKVKSSSDGLQREEYILVAKIVRPEERSNRDAPEVRVEGVFSDEYQALFLNVSMWLSSSDNQRSET</sequence>
<dbReference type="Gene3D" id="3.30.1640.10">
    <property type="entry name" value="mini-chromosome maintenance (MCM) complex, chain A, domain 1"/>
    <property type="match status" value="1"/>
</dbReference>